<comment type="caution">
    <text evidence="1">The sequence shown here is derived from an EMBL/GenBank/DDBJ whole genome shotgun (WGS) entry which is preliminary data.</text>
</comment>
<proteinExistence type="predicted"/>
<dbReference type="Proteomes" id="UP000298061">
    <property type="component" value="Unassembled WGS sequence"/>
</dbReference>
<name>A0A4Y9ZN46_9AGAM</name>
<keyword evidence="2" id="KW-1185">Reference proteome</keyword>
<dbReference type="EMBL" id="SFCI01001470">
    <property type="protein sequence ID" value="TFY75684.1"/>
    <property type="molecule type" value="Genomic_DNA"/>
</dbReference>
<dbReference type="AlphaFoldDB" id="A0A4Y9ZN46"/>
<gene>
    <name evidence="1" type="ORF">EWM64_g8328</name>
</gene>
<reference evidence="1 2" key="1">
    <citation type="submission" date="2019-02" db="EMBL/GenBank/DDBJ databases">
        <title>Genome sequencing of the rare red list fungi Hericium alpestre (H. flagellum).</title>
        <authorList>
            <person name="Buettner E."/>
            <person name="Kellner H."/>
        </authorList>
    </citation>
    <scope>NUCLEOTIDE SEQUENCE [LARGE SCALE GENOMIC DNA]</scope>
    <source>
        <strain evidence="1 2">DSM 108284</strain>
    </source>
</reference>
<evidence type="ECO:0000313" key="2">
    <source>
        <dbReference type="Proteomes" id="UP000298061"/>
    </source>
</evidence>
<organism evidence="1 2">
    <name type="scientific">Hericium alpestre</name>
    <dbReference type="NCBI Taxonomy" id="135208"/>
    <lineage>
        <taxon>Eukaryota</taxon>
        <taxon>Fungi</taxon>
        <taxon>Dikarya</taxon>
        <taxon>Basidiomycota</taxon>
        <taxon>Agaricomycotina</taxon>
        <taxon>Agaricomycetes</taxon>
        <taxon>Russulales</taxon>
        <taxon>Hericiaceae</taxon>
        <taxon>Hericium</taxon>
    </lineage>
</organism>
<protein>
    <submittedName>
        <fullName evidence="1">Uncharacterized protein</fullName>
    </submittedName>
</protein>
<sequence>MVILRPFIQLWFGADFSTFYFNKSQSKYIIYIPFEYRDRKRIPISNTRGILYKHTYFDQPYPELISYPYLSVGDIAVDQ</sequence>
<accession>A0A4Y9ZN46</accession>
<evidence type="ECO:0000313" key="1">
    <source>
        <dbReference type="EMBL" id="TFY75684.1"/>
    </source>
</evidence>